<dbReference type="PANTHER" id="PTHR40660">
    <property type="entry name" value="5'-PHOSPHATE OXIDASE PUTATIVE DOMAIN-CONTAINING PROTEIN-RELATED"/>
    <property type="match status" value="1"/>
</dbReference>
<dbReference type="SUPFAM" id="SSF55781">
    <property type="entry name" value="GAF domain-like"/>
    <property type="match status" value="1"/>
</dbReference>
<feature type="domain" description="GAF" evidence="1">
    <location>
        <begin position="159"/>
        <end position="320"/>
    </location>
</feature>
<evidence type="ECO:0000313" key="3">
    <source>
        <dbReference type="Proteomes" id="UP000019486"/>
    </source>
</evidence>
<dbReference type="Gene3D" id="2.30.110.10">
    <property type="entry name" value="Electron Transport, Fmn-binding Protein, Chain A"/>
    <property type="match status" value="1"/>
</dbReference>
<proteinExistence type="predicted"/>
<comment type="caution">
    <text evidence="2">The sequence shown here is derived from an EMBL/GenBank/DDBJ whole genome shotgun (WGS) entry which is preliminary data.</text>
</comment>
<organism evidence="2 3">
    <name type="scientific">Skermanella stibiiresistens SB22</name>
    <dbReference type="NCBI Taxonomy" id="1385369"/>
    <lineage>
        <taxon>Bacteria</taxon>
        <taxon>Pseudomonadati</taxon>
        <taxon>Pseudomonadota</taxon>
        <taxon>Alphaproteobacteria</taxon>
        <taxon>Rhodospirillales</taxon>
        <taxon>Azospirillaceae</taxon>
        <taxon>Skermanella</taxon>
    </lineage>
</organism>
<accession>W9GYB7</accession>
<dbReference type="PATRIC" id="fig|1385369.3.peg.4111"/>
<dbReference type="PANTHER" id="PTHR40660:SF1">
    <property type="entry name" value="5'-PHOSPHATE OXIDASE PUTATIVE DOMAIN-CONTAINING PROTEIN-RELATED"/>
    <property type="match status" value="1"/>
</dbReference>
<dbReference type="Proteomes" id="UP000019486">
    <property type="component" value="Unassembled WGS sequence"/>
</dbReference>
<dbReference type="InterPro" id="IPR011576">
    <property type="entry name" value="Pyridox_Oxase_N"/>
</dbReference>
<keyword evidence="2" id="KW-0808">Transferase</keyword>
<dbReference type="SUPFAM" id="SSF50475">
    <property type="entry name" value="FMN-binding split barrel"/>
    <property type="match status" value="1"/>
</dbReference>
<gene>
    <name evidence="2" type="ORF">N825_10630</name>
</gene>
<dbReference type="Pfam" id="PF01243">
    <property type="entry name" value="PNPOx_N"/>
    <property type="match status" value="1"/>
</dbReference>
<keyword evidence="2" id="KW-0418">Kinase</keyword>
<sequence length="441" mass="47941">MVTLDAIRNCLEGVIPATLATCAADGTPNVSLLSQINYVDGAHIALSYQFFNKTRRNILANPHAALEVVDPDTAVQYRLAVRYLHTETSGPLFESMKARLSGIASHVGMQGVFRLLGADLYRVLEIERVPGVALPLPEPGGNLLSATRRTVERLMVCSDLSCLLDQVLADLEAEFGIDHAMVLMLDETGGSLYTVASRGYPSSGVGSEIALGDGVIGVAARERTPIRISHMTSEYSYGLAALDGTGRTDGGAREIPFPGLREPRSQLAVPIGTVGGLAGILFVESPRDLRFRHDDEDALVTVAAQLGTMMEVLRRPIQMAEPAAEPLATPDAEAIAISHYGRDDSVFIGHDYLIKGVAGAIFWKLLRDHVHHGRTDFSNRELRMAPDLKLPDAAENLEARLILLQRRLVDRCGFIGIEKTGRGRFRLVVRHPVDLKEVQIS</sequence>
<dbReference type="STRING" id="1385369.N825_10630"/>
<dbReference type="Pfam" id="PF13185">
    <property type="entry name" value="GAF_2"/>
    <property type="match status" value="1"/>
</dbReference>
<dbReference type="GO" id="GO:0016301">
    <property type="term" value="F:kinase activity"/>
    <property type="evidence" value="ECO:0007669"/>
    <property type="project" value="UniProtKB-KW"/>
</dbReference>
<protein>
    <submittedName>
        <fullName evidence="2">Histidine kinase</fullName>
    </submittedName>
</protein>
<dbReference type="InterPro" id="IPR029016">
    <property type="entry name" value="GAF-like_dom_sf"/>
</dbReference>
<evidence type="ECO:0000259" key="1">
    <source>
        <dbReference type="SMART" id="SM00065"/>
    </source>
</evidence>
<dbReference type="EMBL" id="AVFL01000015">
    <property type="protein sequence ID" value="EWY38925.1"/>
    <property type="molecule type" value="Genomic_DNA"/>
</dbReference>
<reference evidence="2 3" key="1">
    <citation type="submission" date="2013-08" db="EMBL/GenBank/DDBJ databases">
        <title>The genome sequence of Skermanella stibiiresistens.</title>
        <authorList>
            <person name="Zhu W."/>
            <person name="Wang G."/>
        </authorList>
    </citation>
    <scope>NUCLEOTIDE SEQUENCE [LARGE SCALE GENOMIC DNA]</scope>
    <source>
        <strain evidence="2 3">SB22</strain>
    </source>
</reference>
<dbReference type="AlphaFoldDB" id="W9GYB7"/>
<evidence type="ECO:0000313" key="2">
    <source>
        <dbReference type="EMBL" id="EWY38925.1"/>
    </source>
</evidence>
<dbReference type="SMART" id="SM00065">
    <property type="entry name" value="GAF"/>
    <property type="match status" value="1"/>
</dbReference>
<name>W9GYB7_9PROT</name>
<dbReference type="InterPro" id="IPR012349">
    <property type="entry name" value="Split_barrel_FMN-bd"/>
</dbReference>
<dbReference type="InterPro" id="IPR003018">
    <property type="entry name" value="GAF"/>
</dbReference>
<keyword evidence="3" id="KW-1185">Reference proteome</keyword>
<dbReference type="Gene3D" id="3.30.450.40">
    <property type="match status" value="1"/>
</dbReference>